<evidence type="ECO:0000256" key="6">
    <source>
        <dbReference type="ARBA" id="ARBA00022989"/>
    </source>
</evidence>
<feature type="transmembrane region" description="Helical" evidence="8">
    <location>
        <begin position="247"/>
        <end position="267"/>
    </location>
</feature>
<feature type="transmembrane region" description="Helical" evidence="8">
    <location>
        <begin position="104"/>
        <end position="133"/>
    </location>
</feature>
<name>A0A0K6IPQ4_9PROT</name>
<gene>
    <name evidence="9" type="ORF">Ga0061068_101308</name>
</gene>
<comment type="subcellular location">
    <subcellularLocation>
        <location evidence="1">Cell membrane</location>
        <topology evidence="1">Multi-pass membrane protein</topology>
    </subcellularLocation>
</comment>
<feature type="transmembrane region" description="Helical" evidence="8">
    <location>
        <begin position="153"/>
        <end position="173"/>
    </location>
</feature>
<dbReference type="AlphaFoldDB" id="A0A0K6IPQ4"/>
<keyword evidence="10" id="KW-1185">Reference proteome</keyword>
<dbReference type="OrthoDB" id="9805563at2"/>
<evidence type="ECO:0000313" key="9">
    <source>
        <dbReference type="EMBL" id="CUB05307.1"/>
    </source>
</evidence>
<feature type="transmembrane region" description="Helical" evidence="8">
    <location>
        <begin position="185"/>
        <end position="205"/>
    </location>
</feature>
<evidence type="ECO:0000256" key="4">
    <source>
        <dbReference type="ARBA" id="ARBA00022475"/>
    </source>
</evidence>
<dbReference type="Gene3D" id="1.20.1530.20">
    <property type="match status" value="1"/>
</dbReference>
<evidence type="ECO:0000256" key="8">
    <source>
        <dbReference type="SAM" id="Phobius"/>
    </source>
</evidence>
<dbReference type="InterPro" id="IPR004776">
    <property type="entry name" value="Mem_transp_PIN-like"/>
</dbReference>
<comment type="similarity">
    <text evidence="2">Belongs to the auxin efflux carrier (TC 2.A.69) family.</text>
</comment>
<evidence type="ECO:0000256" key="7">
    <source>
        <dbReference type="ARBA" id="ARBA00023136"/>
    </source>
</evidence>
<sequence>MGEGFALVLPDFALIVLGALLARRVMVQPEFWNGVERLVYFVLFPAMLFRSLVHAPILGADAVALVGAAAVTVIAGFALGWMLRRAIDPDAVRAASQIQCAYRFNTYIGMALAGQLAGASGSALMGALCGSMVPLANVLAVGSMSRGGVRATVRALLTNPLVLATLAGAAYHAAGLPLPAPVDTLLGRLSSAAVAMGLLGVGAALRLDRSFVKPGAWFIVFIKLLALPLVAWGLAQWWGIEGLARQMLILFAALPSASSAYILASRLGGDAPAVARLISLTTLASALTLSVILGWLR</sequence>
<reference evidence="10" key="1">
    <citation type="submission" date="2015-08" db="EMBL/GenBank/DDBJ databases">
        <authorList>
            <person name="Babu N.S."/>
            <person name="Beckwith C.J."/>
            <person name="Beseler K.G."/>
            <person name="Brison A."/>
            <person name="Carone J.V."/>
            <person name="Caskin T.P."/>
            <person name="Diamond M."/>
            <person name="Durham M.E."/>
            <person name="Foxe J.M."/>
            <person name="Go M."/>
            <person name="Henderson B.A."/>
            <person name="Jones I.B."/>
            <person name="McGettigan J.A."/>
            <person name="Micheletti S.J."/>
            <person name="Nasrallah M.E."/>
            <person name="Ortiz D."/>
            <person name="Piller C.R."/>
            <person name="Privatt S.R."/>
            <person name="Schneider S.L."/>
            <person name="Sharp S."/>
            <person name="Smith T.C."/>
            <person name="Stanton J.D."/>
            <person name="Ullery H.E."/>
            <person name="Wilson R.J."/>
            <person name="Serrano M.G."/>
            <person name="Buck G."/>
            <person name="Lee V."/>
            <person name="Wang Y."/>
            <person name="Carvalho R."/>
            <person name="Voegtly L."/>
            <person name="Shi R."/>
            <person name="Duckworth R."/>
            <person name="Johnson A."/>
            <person name="Loviza R."/>
            <person name="Walstead R."/>
            <person name="Shah Z."/>
            <person name="Kiflezghi M."/>
            <person name="Wade K."/>
            <person name="Ball S.L."/>
            <person name="Bradley K.W."/>
            <person name="Asai D.J."/>
            <person name="Bowman C.A."/>
            <person name="Russell D.A."/>
            <person name="Pope W.H."/>
            <person name="Jacobs-Sera D."/>
            <person name="Hendrix R.W."/>
            <person name="Hatfull G.F."/>
        </authorList>
    </citation>
    <scope>NUCLEOTIDE SEQUENCE [LARGE SCALE GENOMIC DNA]</scope>
    <source>
        <strain evidence="10">JCM 19170</strain>
    </source>
</reference>
<keyword evidence="3" id="KW-0813">Transport</keyword>
<accession>A0A0K6IPQ4</accession>
<evidence type="ECO:0000256" key="3">
    <source>
        <dbReference type="ARBA" id="ARBA00022448"/>
    </source>
</evidence>
<feature type="transmembrane region" description="Helical" evidence="8">
    <location>
        <begin position="38"/>
        <end position="57"/>
    </location>
</feature>
<dbReference type="PANTHER" id="PTHR36838:SF4">
    <property type="entry name" value="AUXIN EFFLUX CARRIER FAMILY PROTEIN"/>
    <property type="match status" value="1"/>
</dbReference>
<dbReference type="Proteomes" id="UP000182108">
    <property type="component" value="Unassembled WGS sequence"/>
</dbReference>
<feature type="transmembrane region" description="Helical" evidence="8">
    <location>
        <begin position="6"/>
        <end position="26"/>
    </location>
</feature>
<evidence type="ECO:0000256" key="2">
    <source>
        <dbReference type="ARBA" id="ARBA00010145"/>
    </source>
</evidence>
<proteinExistence type="inferred from homology"/>
<feature type="transmembrane region" description="Helical" evidence="8">
    <location>
        <begin position="63"/>
        <end position="83"/>
    </location>
</feature>
<evidence type="ECO:0000256" key="1">
    <source>
        <dbReference type="ARBA" id="ARBA00004651"/>
    </source>
</evidence>
<organism evidence="9 10">
    <name type="scientific">Tepidiphilus thermophilus</name>
    <dbReference type="NCBI Taxonomy" id="876478"/>
    <lineage>
        <taxon>Bacteria</taxon>
        <taxon>Pseudomonadati</taxon>
        <taxon>Pseudomonadota</taxon>
        <taxon>Hydrogenophilia</taxon>
        <taxon>Hydrogenophilales</taxon>
        <taxon>Hydrogenophilaceae</taxon>
        <taxon>Tepidiphilus</taxon>
    </lineage>
</organism>
<evidence type="ECO:0000313" key="10">
    <source>
        <dbReference type="Proteomes" id="UP000182108"/>
    </source>
</evidence>
<dbReference type="RefSeq" id="WP_055422673.1">
    <property type="nucleotide sequence ID" value="NZ_CYHH01000001.1"/>
</dbReference>
<dbReference type="EMBL" id="CYHH01000001">
    <property type="protein sequence ID" value="CUB05307.1"/>
    <property type="molecule type" value="Genomic_DNA"/>
</dbReference>
<keyword evidence="5 8" id="KW-0812">Transmembrane</keyword>
<feature type="transmembrane region" description="Helical" evidence="8">
    <location>
        <begin position="217"/>
        <end position="235"/>
    </location>
</feature>
<dbReference type="GO" id="GO:0005886">
    <property type="term" value="C:plasma membrane"/>
    <property type="evidence" value="ECO:0007669"/>
    <property type="project" value="UniProtKB-SubCell"/>
</dbReference>
<dbReference type="InterPro" id="IPR038770">
    <property type="entry name" value="Na+/solute_symporter_sf"/>
</dbReference>
<evidence type="ECO:0000256" key="5">
    <source>
        <dbReference type="ARBA" id="ARBA00022692"/>
    </source>
</evidence>
<dbReference type="PANTHER" id="PTHR36838">
    <property type="entry name" value="AUXIN EFFLUX CARRIER FAMILY PROTEIN"/>
    <property type="match status" value="1"/>
</dbReference>
<dbReference type="GO" id="GO:0055085">
    <property type="term" value="P:transmembrane transport"/>
    <property type="evidence" value="ECO:0007669"/>
    <property type="project" value="InterPro"/>
</dbReference>
<dbReference type="Pfam" id="PF03547">
    <property type="entry name" value="Mem_trans"/>
    <property type="match status" value="1"/>
</dbReference>
<keyword evidence="7 8" id="KW-0472">Membrane</keyword>
<protein>
    <submittedName>
        <fullName evidence="9">Predicted permease</fullName>
    </submittedName>
</protein>
<keyword evidence="6 8" id="KW-1133">Transmembrane helix</keyword>
<feature type="transmembrane region" description="Helical" evidence="8">
    <location>
        <begin position="273"/>
        <end position="296"/>
    </location>
</feature>
<keyword evidence="4" id="KW-1003">Cell membrane</keyword>